<proteinExistence type="predicted"/>
<accession>A0A1C0YJ89</accession>
<sequence length="131" mass="15223">MYRNEDIQGAVYEKLLTKLLSCCDTVQCVTRDEDDTFFEPIMEALVDRRYVTAWPITKLGPGAAPVLQYTFHYNFQVASFLKERQSSLFSWLMPYPEDWSFWRGDTCLLATCSHEQMLEMASEVSALLEDK</sequence>
<dbReference type="Proteomes" id="UP000093482">
    <property type="component" value="Unassembled WGS sequence"/>
</dbReference>
<dbReference type="OrthoDB" id="268235at2"/>
<dbReference type="RefSeq" id="WP_066465736.1">
    <property type="nucleotide sequence ID" value="NZ_MATO01000056.1"/>
</dbReference>
<dbReference type="AlphaFoldDB" id="A0A1C0YJ89"/>
<organism evidence="1 2">
    <name type="scientific">Caryophanon latum</name>
    <dbReference type="NCBI Taxonomy" id="33977"/>
    <lineage>
        <taxon>Bacteria</taxon>
        <taxon>Bacillati</taxon>
        <taxon>Bacillota</taxon>
        <taxon>Bacilli</taxon>
        <taxon>Bacillales</taxon>
        <taxon>Caryophanaceae</taxon>
        <taxon>Caryophanon</taxon>
    </lineage>
</organism>
<keyword evidence="2" id="KW-1185">Reference proteome</keyword>
<dbReference type="EMBL" id="MATO01000056">
    <property type="protein sequence ID" value="OCS87247.1"/>
    <property type="molecule type" value="Genomic_DNA"/>
</dbReference>
<gene>
    <name evidence="1" type="ORF">A6K76_02430</name>
</gene>
<protein>
    <submittedName>
        <fullName evidence="1">Uncharacterized protein</fullName>
    </submittedName>
</protein>
<name>A0A1C0YJ89_9BACL</name>
<evidence type="ECO:0000313" key="2">
    <source>
        <dbReference type="Proteomes" id="UP000093482"/>
    </source>
</evidence>
<reference evidence="1 2" key="1">
    <citation type="submission" date="2016-07" db="EMBL/GenBank/DDBJ databases">
        <title>Caryophanon latum genome sequencing.</title>
        <authorList>
            <person name="Verma A."/>
            <person name="Pal Y."/>
            <person name="Krishnamurthi S."/>
        </authorList>
    </citation>
    <scope>NUCLEOTIDE SEQUENCE [LARGE SCALE GENOMIC DNA]</scope>
    <source>
        <strain evidence="1 2">DSM 14151</strain>
    </source>
</reference>
<evidence type="ECO:0000313" key="1">
    <source>
        <dbReference type="EMBL" id="OCS87247.1"/>
    </source>
</evidence>
<comment type="caution">
    <text evidence="1">The sequence shown here is derived from an EMBL/GenBank/DDBJ whole genome shotgun (WGS) entry which is preliminary data.</text>
</comment>